<dbReference type="InterPro" id="IPR004839">
    <property type="entry name" value="Aminotransferase_I/II_large"/>
</dbReference>
<dbReference type="Gene3D" id="3.90.1150.10">
    <property type="entry name" value="Aspartate Aminotransferase, domain 1"/>
    <property type="match status" value="1"/>
</dbReference>
<organism evidence="7 8">
    <name type="scientific">Capillibacterium thermochitinicola</name>
    <dbReference type="NCBI Taxonomy" id="2699427"/>
    <lineage>
        <taxon>Bacteria</taxon>
        <taxon>Bacillati</taxon>
        <taxon>Bacillota</taxon>
        <taxon>Capillibacterium</taxon>
    </lineage>
</organism>
<keyword evidence="3" id="KW-0808">Transferase</keyword>
<keyword evidence="7" id="KW-0032">Aminotransferase</keyword>
<dbReference type="GO" id="GO:0030170">
    <property type="term" value="F:pyridoxal phosphate binding"/>
    <property type="evidence" value="ECO:0007669"/>
    <property type="project" value="InterPro"/>
</dbReference>
<dbReference type="PANTHER" id="PTHR13693:SF3">
    <property type="entry name" value="LD36009P"/>
    <property type="match status" value="1"/>
</dbReference>
<dbReference type="Gene3D" id="3.40.640.10">
    <property type="entry name" value="Type I PLP-dependent aspartate aminotransferase-like (Major domain)"/>
    <property type="match status" value="1"/>
</dbReference>
<reference evidence="7" key="1">
    <citation type="submission" date="2020-06" db="EMBL/GenBank/DDBJ databases">
        <title>Novel chitinolytic bacterium.</title>
        <authorList>
            <person name="Ungkulpasvich U."/>
            <person name="Kosugi A."/>
            <person name="Uke A."/>
        </authorList>
    </citation>
    <scope>NUCLEOTIDE SEQUENCE</scope>
    <source>
        <strain evidence="7">UUS1-1</strain>
    </source>
</reference>
<evidence type="ECO:0000256" key="4">
    <source>
        <dbReference type="ARBA" id="ARBA00022898"/>
    </source>
</evidence>
<evidence type="ECO:0000256" key="5">
    <source>
        <dbReference type="RuleBase" id="RU003693"/>
    </source>
</evidence>
<evidence type="ECO:0000256" key="3">
    <source>
        <dbReference type="ARBA" id="ARBA00022679"/>
    </source>
</evidence>
<dbReference type="SUPFAM" id="SSF53383">
    <property type="entry name" value="PLP-dependent transferases"/>
    <property type="match status" value="1"/>
</dbReference>
<dbReference type="InterPro" id="IPR015422">
    <property type="entry name" value="PyrdxlP-dep_Trfase_small"/>
</dbReference>
<comment type="subunit">
    <text evidence="2">Homodimer.</text>
</comment>
<evidence type="ECO:0000313" key="7">
    <source>
        <dbReference type="EMBL" id="MBA2132888.1"/>
    </source>
</evidence>
<evidence type="ECO:0000256" key="2">
    <source>
        <dbReference type="ARBA" id="ARBA00011738"/>
    </source>
</evidence>
<keyword evidence="4 5" id="KW-0663">Pyridoxal phosphate</keyword>
<dbReference type="CDD" id="cd06454">
    <property type="entry name" value="KBL_like"/>
    <property type="match status" value="1"/>
</dbReference>
<evidence type="ECO:0000256" key="1">
    <source>
        <dbReference type="ARBA" id="ARBA00001933"/>
    </source>
</evidence>
<dbReference type="Pfam" id="PF00155">
    <property type="entry name" value="Aminotran_1_2"/>
    <property type="match status" value="1"/>
</dbReference>
<evidence type="ECO:0000313" key="8">
    <source>
        <dbReference type="Proteomes" id="UP000657177"/>
    </source>
</evidence>
<dbReference type="EMBL" id="JAAKDE010000009">
    <property type="protein sequence ID" value="MBA2132888.1"/>
    <property type="molecule type" value="Genomic_DNA"/>
</dbReference>
<accession>A0A8J6LML3</accession>
<protein>
    <submittedName>
        <fullName evidence="7">Aminotransferase class I/II-fold pyridoxal phosphate-dependent enzyme</fullName>
    </submittedName>
</protein>
<gene>
    <name evidence="7" type="ORF">G5B42_04945</name>
</gene>
<dbReference type="PROSITE" id="PS00599">
    <property type="entry name" value="AA_TRANSFER_CLASS_2"/>
    <property type="match status" value="1"/>
</dbReference>
<dbReference type="Proteomes" id="UP000657177">
    <property type="component" value="Unassembled WGS sequence"/>
</dbReference>
<dbReference type="GO" id="GO:0008483">
    <property type="term" value="F:transaminase activity"/>
    <property type="evidence" value="ECO:0007669"/>
    <property type="project" value="UniProtKB-KW"/>
</dbReference>
<evidence type="ECO:0000259" key="6">
    <source>
        <dbReference type="Pfam" id="PF00155"/>
    </source>
</evidence>
<dbReference type="AlphaFoldDB" id="A0A8J6LML3"/>
<dbReference type="RefSeq" id="WP_181339345.1">
    <property type="nucleotide sequence ID" value="NZ_JAAKDE010000009.1"/>
</dbReference>
<comment type="cofactor">
    <cofactor evidence="1 5">
        <name>pyridoxal 5'-phosphate</name>
        <dbReference type="ChEBI" id="CHEBI:597326"/>
    </cofactor>
</comment>
<dbReference type="InterPro" id="IPR015424">
    <property type="entry name" value="PyrdxlP-dep_Trfase"/>
</dbReference>
<dbReference type="InterPro" id="IPR050087">
    <property type="entry name" value="AON_synthase_class-II"/>
</dbReference>
<dbReference type="InterPro" id="IPR001917">
    <property type="entry name" value="Aminotrans_II_pyridoxalP_BS"/>
</dbReference>
<name>A0A8J6LML3_9FIRM</name>
<keyword evidence="8" id="KW-1185">Reference proteome</keyword>
<sequence>MKYQGKNLSDFLELPDRDIFAKTRPFYEFTEELINNEYHHWSRILTSPSEHRVKILDRYTNEEREMIMMASNNYLGLTTHPAVVEGARKALEKYGAGAGSVPLLGGYLELHKELEYKLAKMKGCEDAVVFSSGYASNVGCVSALVRKNDVAINDRLNHASIIDGCSLSGGTLRTFKHNDLDSLEKVLQSSEKQGYNGKLIIVDGVFSMDGDITNLPGIKALADRYHARIMIDEAHATGVIGPNGRGTPEHFKMEGQIDLVAGTLSKALAGVGGFVASSKEVVNYLRFYARSHMFSTALPPATVGALIAGIDVIQNEPQLRKRLWSNIEYMTSNLKRMGFNLGNAETAIIPIIIGDEDILKKVSREVHQAGIFVNSVYYPAVPKKLSRLRLSLMATHTQEDLDDTLAVLERVGKKYGLI</sequence>
<comment type="similarity">
    <text evidence="5">Belongs to the class-II pyridoxal-phosphate-dependent aminotransferase family.</text>
</comment>
<proteinExistence type="inferred from homology"/>
<dbReference type="InterPro" id="IPR015421">
    <property type="entry name" value="PyrdxlP-dep_Trfase_major"/>
</dbReference>
<feature type="domain" description="Aminotransferase class I/classII large" evidence="6">
    <location>
        <begin position="65"/>
        <end position="406"/>
    </location>
</feature>
<comment type="caution">
    <text evidence="7">The sequence shown here is derived from an EMBL/GenBank/DDBJ whole genome shotgun (WGS) entry which is preliminary data.</text>
</comment>
<dbReference type="PANTHER" id="PTHR13693">
    <property type="entry name" value="CLASS II AMINOTRANSFERASE/8-AMINO-7-OXONONANOATE SYNTHASE"/>
    <property type="match status" value="1"/>
</dbReference>